<dbReference type="InterPro" id="IPR003439">
    <property type="entry name" value="ABC_transporter-like_ATP-bd"/>
</dbReference>
<evidence type="ECO:0000256" key="4">
    <source>
        <dbReference type="ARBA" id="ARBA00022840"/>
    </source>
</evidence>
<proteinExistence type="inferred from homology"/>
<organism evidence="6 7">
    <name type="scientific">Aerophobetes bacterium</name>
    <dbReference type="NCBI Taxonomy" id="2030807"/>
    <lineage>
        <taxon>Bacteria</taxon>
        <taxon>Candidatus Aerophobota</taxon>
    </lineage>
</organism>
<dbReference type="SMART" id="SM00382">
    <property type="entry name" value="AAA"/>
    <property type="match status" value="1"/>
</dbReference>
<evidence type="ECO:0000259" key="5">
    <source>
        <dbReference type="PROSITE" id="PS50893"/>
    </source>
</evidence>
<evidence type="ECO:0000256" key="1">
    <source>
        <dbReference type="ARBA" id="ARBA00005417"/>
    </source>
</evidence>
<feature type="domain" description="ABC transporter" evidence="5">
    <location>
        <begin position="4"/>
        <end position="238"/>
    </location>
</feature>
<dbReference type="GO" id="GO:0016887">
    <property type="term" value="F:ATP hydrolysis activity"/>
    <property type="evidence" value="ECO:0007669"/>
    <property type="project" value="InterPro"/>
</dbReference>
<comment type="similarity">
    <text evidence="1">Belongs to the ABC transporter superfamily.</text>
</comment>
<dbReference type="EMBL" id="QMQA01000102">
    <property type="protein sequence ID" value="RLE13338.1"/>
    <property type="molecule type" value="Genomic_DNA"/>
</dbReference>
<evidence type="ECO:0000313" key="6">
    <source>
        <dbReference type="EMBL" id="RLE13338.1"/>
    </source>
</evidence>
<dbReference type="PROSITE" id="PS50893">
    <property type="entry name" value="ABC_TRANSPORTER_2"/>
    <property type="match status" value="1"/>
</dbReference>
<evidence type="ECO:0000256" key="2">
    <source>
        <dbReference type="ARBA" id="ARBA00022448"/>
    </source>
</evidence>
<dbReference type="Pfam" id="PF00005">
    <property type="entry name" value="ABC_tran"/>
    <property type="match status" value="1"/>
</dbReference>
<keyword evidence="3" id="KW-0547">Nucleotide-binding</keyword>
<protein>
    <recommendedName>
        <fullName evidence="5">ABC transporter domain-containing protein</fullName>
    </recommendedName>
</protein>
<dbReference type="AlphaFoldDB" id="A0A662DEQ5"/>
<dbReference type="PANTHER" id="PTHR42711">
    <property type="entry name" value="ABC TRANSPORTER ATP-BINDING PROTEIN"/>
    <property type="match status" value="1"/>
</dbReference>
<keyword evidence="2" id="KW-0813">Transport</keyword>
<accession>A0A662DEQ5</accession>
<evidence type="ECO:0000256" key="3">
    <source>
        <dbReference type="ARBA" id="ARBA00022741"/>
    </source>
</evidence>
<dbReference type="InterPro" id="IPR003593">
    <property type="entry name" value="AAA+_ATPase"/>
</dbReference>
<dbReference type="Gene3D" id="3.40.50.300">
    <property type="entry name" value="P-loop containing nucleotide triphosphate hydrolases"/>
    <property type="match status" value="1"/>
</dbReference>
<reference evidence="6 7" key="1">
    <citation type="submission" date="2018-06" db="EMBL/GenBank/DDBJ databases">
        <title>Extensive metabolic versatility and redundancy in microbially diverse, dynamic hydrothermal sediments.</title>
        <authorList>
            <person name="Dombrowski N."/>
            <person name="Teske A."/>
            <person name="Baker B.J."/>
        </authorList>
    </citation>
    <scope>NUCLEOTIDE SEQUENCE [LARGE SCALE GENOMIC DNA]</scope>
    <source>
        <strain evidence="6">B3_G15</strain>
    </source>
</reference>
<comment type="caution">
    <text evidence="6">The sequence shown here is derived from an EMBL/GenBank/DDBJ whole genome shotgun (WGS) entry which is preliminary data.</text>
</comment>
<dbReference type="GO" id="GO:0005524">
    <property type="term" value="F:ATP binding"/>
    <property type="evidence" value="ECO:0007669"/>
    <property type="project" value="UniProtKB-KW"/>
</dbReference>
<gene>
    <name evidence="6" type="ORF">DRJ04_04510</name>
</gene>
<dbReference type="InterPro" id="IPR027417">
    <property type="entry name" value="P-loop_NTPase"/>
</dbReference>
<dbReference type="PANTHER" id="PTHR42711:SF5">
    <property type="entry name" value="ABC TRANSPORTER ATP-BINDING PROTEIN NATA"/>
    <property type="match status" value="1"/>
</dbReference>
<dbReference type="SUPFAM" id="SSF52540">
    <property type="entry name" value="P-loop containing nucleoside triphosphate hydrolases"/>
    <property type="match status" value="1"/>
</dbReference>
<sequence>MDAIEIINVSKRFKERGKDILALDSVSLQIKKGEIFGLLGPNGAGKTTLLNIILGILLPDKGLVKVMGQDIHRRRNVMEKINYVSGETRFHWVLTIRDILNFYGRSYGVPKKILEGRINKLLCFFGIKDIAHRKFDSLSTGERTRLIFAKALLNEPQILLFDEPTLGLDPQIAIKVREEIARVSREFGTTILLTSHYMQEVEQLCARVAFINKGKILDVGSVEKVKKNKCPTYEVIIEVKNIKDFNLLRKKGFKIRGTKIYATLSYKENLGEILSFLFRNGYKVIDLQIKKATLEDYFIKSLEEEK</sequence>
<name>A0A662DEQ5_UNCAE</name>
<dbReference type="InterPro" id="IPR050763">
    <property type="entry name" value="ABC_transporter_ATP-binding"/>
</dbReference>
<dbReference type="Proteomes" id="UP000280417">
    <property type="component" value="Unassembled WGS sequence"/>
</dbReference>
<evidence type="ECO:0000313" key="7">
    <source>
        <dbReference type="Proteomes" id="UP000280417"/>
    </source>
</evidence>
<keyword evidence="4" id="KW-0067">ATP-binding</keyword>